<proteinExistence type="inferred from homology"/>
<dbReference type="GO" id="GO:0003729">
    <property type="term" value="F:mRNA binding"/>
    <property type="evidence" value="ECO:0007669"/>
    <property type="project" value="UniProtKB-UniRule"/>
</dbReference>
<dbReference type="FunFam" id="3.30.300.20:FF:000001">
    <property type="entry name" value="30S ribosomal protein S3"/>
    <property type="match status" value="1"/>
</dbReference>
<dbReference type="InterPro" id="IPR004087">
    <property type="entry name" value="KH_dom"/>
</dbReference>
<dbReference type="HAMAP" id="MF_01309_B">
    <property type="entry name" value="Ribosomal_uS3_B"/>
    <property type="match status" value="1"/>
</dbReference>
<dbReference type="InterPro" id="IPR036419">
    <property type="entry name" value="Ribosomal_S3_C_sf"/>
</dbReference>
<dbReference type="PROSITE" id="PS50823">
    <property type="entry name" value="KH_TYPE_2"/>
    <property type="match status" value="1"/>
</dbReference>
<dbReference type="InterPro" id="IPR057258">
    <property type="entry name" value="Ribosomal_uS3"/>
</dbReference>
<sequence>MGQKVNPKGLRVGVIEGWESFWYANDQDYGKNLAEDIELRKYLKNNLYKAGISKILIGRKANQIEVDLFTARPGLIIGKGGKEIGIIREELMKMTGKQIQLNVHEESNPEACAILVAEAVAAQLERRVAYRRAMKQAVSKALRVGGKGVKVMVAGRLAGAEIARKEWYRAGRVPLQTLRAKVEYGFTEAMTLYGKIGVKVWIYKGEVLKEKAKVKEKTEEKAKEK</sequence>
<name>A0A0S7Y535_UNCSA</name>
<dbReference type="InterPro" id="IPR004044">
    <property type="entry name" value="KH_dom_type_2"/>
</dbReference>
<dbReference type="GO" id="GO:0006412">
    <property type="term" value="P:translation"/>
    <property type="evidence" value="ECO:0007669"/>
    <property type="project" value="UniProtKB-UniRule"/>
</dbReference>
<keyword evidence="3 8" id="KW-0694">RNA-binding</keyword>
<dbReference type="InterPro" id="IPR001351">
    <property type="entry name" value="Ribosomal_uS3_C"/>
</dbReference>
<evidence type="ECO:0000256" key="5">
    <source>
        <dbReference type="ARBA" id="ARBA00023274"/>
    </source>
</evidence>
<evidence type="ECO:0000256" key="9">
    <source>
        <dbReference type="RuleBase" id="RU003624"/>
    </source>
</evidence>
<comment type="caution">
    <text evidence="11">The sequence shown here is derived from an EMBL/GenBank/DDBJ whole genome shotgun (WGS) entry which is preliminary data.</text>
</comment>
<keyword evidence="2 8" id="KW-0699">rRNA-binding</keyword>
<feature type="domain" description="KH type-2" evidence="10">
    <location>
        <begin position="39"/>
        <end position="107"/>
    </location>
</feature>
<evidence type="ECO:0000256" key="8">
    <source>
        <dbReference type="HAMAP-Rule" id="MF_01309"/>
    </source>
</evidence>
<dbReference type="Pfam" id="PF00189">
    <property type="entry name" value="Ribosomal_S3_C"/>
    <property type="match status" value="1"/>
</dbReference>
<comment type="subunit">
    <text evidence="8">Part of the 30S ribosomal subunit. Forms a tight complex with proteins S10 and S14.</text>
</comment>
<dbReference type="PATRIC" id="fig|1703775.3.peg.2759"/>
<dbReference type="GO" id="GO:0022627">
    <property type="term" value="C:cytosolic small ribosomal subunit"/>
    <property type="evidence" value="ECO:0007669"/>
    <property type="project" value="TreeGrafter"/>
</dbReference>
<dbReference type="AlphaFoldDB" id="A0A0S7Y535"/>
<evidence type="ECO:0000313" key="11">
    <source>
        <dbReference type="EMBL" id="KPJ69838.1"/>
    </source>
</evidence>
<dbReference type="SUPFAM" id="SSF54814">
    <property type="entry name" value="Prokaryotic type KH domain (KH-domain type II)"/>
    <property type="match status" value="1"/>
</dbReference>
<dbReference type="InterPro" id="IPR009019">
    <property type="entry name" value="KH_sf_prok-type"/>
</dbReference>
<dbReference type="InterPro" id="IPR005704">
    <property type="entry name" value="Ribosomal_uS3_bac-typ"/>
</dbReference>
<dbReference type="InterPro" id="IPR015946">
    <property type="entry name" value="KH_dom-like_a/b"/>
</dbReference>
<organism evidence="11 12">
    <name type="scientific">candidate division WOR-1 bacterium DG_54_3</name>
    <dbReference type="NCBI Taxonomy" id="1703775"/>
    <lineage>
        <taxon>Bacteria</taxon>
        <taxon>Bacillati</taxon>
        <taxon>Saganbacteria</taxon>
    </lineage>
</organism>
<keyword evidence="4 8" id="KW-0689">Ribosomal protein</keyword>
<comment type="function">
    <text evidence="6 8">Binds the lower part of the 30S subunit head. Binds mRNA in the 70S ribosome, positioning it for translation.</text>
</comment>
<dbReference type="Gene3D" id="3.30.1140.32">
    <property type="entry name" value="Ribosomal protein S3, C-terminal domain"/>
    <property type="match status" value="1"/>
</dbReference>
<dbReference type="PANTHER" id="PTHR11760:SF19">
    <property type="entry name" value="SMALL RIBOSOMAL SUBUNIT PROTEIN US3C"/>
    <property type="match status" value="1"/>
</dbReference>
<dbReference type="Proteomes" id="UP000051861">
    <property type="component" value="Unassembled WGS sequence"/>
</dbReference>
<dbReference type="SUPFAM" id="SSF54821">
    <property type="entry name" value="Ribosomal protein S3 C-terminal domain"/>
    <property type="match status" value="1"/>
</dbReference>
<dbReference type="EMBL" id="LIZX01000012">
    <property type="protein sequence ID" value="KPJ69838.1"/>
    <property type="molecule type" value="Genomic_DNA"/>
</dbReference>
<evidence type="ECO:0000256" key="3">
    <source>
        <dbReference type="ARBA" id="ARBA00022884"/>
    </source>
</evidence>
<dbReference type="Gene3D" id="3.30.300.20">
    <property type="match status" value="1"/>
</dbReference>
<reference evidence="11 12" key="1">
    <citation type="journal article" date="2015" name="Microbiome">
        <title>Genomic resolution of linkages in carbon, nitrogen, and sulfur cycling among widespread estuary sediment bacteria.</title>
        <authorList>
            <person name="Baker B.J."/>
            <person name="Lazar C.S."/>
            <person name="Teske A.P."/>
            <person name="Dick G.J."/>
        </authorList>
    </citation>
    <scope>NUCLEOTIDE SEQUENCE [LARGE SCALE GENOMIC DNA]</scope>
    <source>
        <strain evidence="11">DG_54_3</strain>
    </source>
</reference>
<keyword evidence="5 8" id="KW-0687">Ribonucleoprotein</keyword>
<dbReference type="PANTHER" id="PTHR11760">
    <property type="entry name" value="30S/40S RIBOSOMAL PROTEIN S3"/>
    <property type="match status" value="1"/>
</dbReference>
<evidence type="ECO:0000256" key="7">
    <source>
        <dbReference type="ARBA" id="ARBA00035257"/>
    </source>
</evidence>
<accession>A0A0S7Y535</accession>
<dbReference type="InterPro" id="IPR018280">
    <property type="entry name" value="Ribosomal_uS3_CS"/>
</dbReference>
<dbReference type="NCBIfam" id="TIGR01009">
    <property type="entry name" value="rpsC_bact"/>
    <property type="match status" value="1"/>
</dbReference>
<evidence type="ECO:0000256" key="4">
    <source>
        <dbReference type="ARBA" id="ARBA00022980"/>
    </source>
</evidence>
<gene>
    <name evidence="8" type="primary">rpsC</name>
    <name evidence="11" type="ORF">AMJ44_01870</name>
</gene>
<dbReference type="Pfam" id="PF07650">
    <property type="entry name" value="KH_2"/>
    <property type="match status" value="1"/>
</dbReference>
<dbReference type="CDD" id="cd02412">
    <property type="entry name" value="KH-II_30S_S3"/>
    <property type="match status" value="1"/>
</dbReference>
<dbReference type="GO" id="GO:0019843">
    <property type="term" value="F:rRNA binding"/>
    <property type="evidence" value="ECO:0007669"/>
    <property type="project" value="UniProtKB-UniRule"/>
</dbReference>
<evidence type="ECO:0000256" key="2">
    <source>
        <dbReference type="ARBA" id="ARBA00022730"/>
    </source>
</evidence>
<dbReference type="SMART" id="SM00322">
    <property type="entry name" value="KH"/>
    <property type="match status" value="1"/>
</dbReference>
<protein>
    <recommendedName>
        <fullName evidence="7 8">Small ribosomal subunit protein uS3</fullName>
    </recommendedName>
</protein>
<evidence type="ECO:0000313" key="12">
    <source>
        <dbReference type="Proteomes" id="UP000051861"/>
    </source>
</evidence>
<comment type="similarity">
    <text evidence="1 8 9">Belongs to the universal ribosomal protein uS3 family.</text>
</comment>
<evidence type="ECO:0000256" key="1">
    <source>
        <dbReference type="ARBA" id="ARBA00010761"/>
    </source>
</evidence>
<dbReference type="GO" id="GO:0003735">
    <property type="term" value="F:structural constituent of ribosome"/>
    <property type="evidence" value="ECO:0007669"/>
    <property type="project" value="InterPro"/>
</dbReference>
<evidence type="ECO:0000256" key="6">
    <source>
        <dbReference type="ARBA" id="ARBA00024998"/>
    </source>
</evidence>
<dbReference type="PROSITE" id="PS00548">
    <property type="entry name" value="RIBOSOMAL_S3"/>
    <property type="match status" value="1"/>
</dbReference>
<evidence type="ECO:0000259" key="10">
    <source>
        <dbReference type="PROSITE" id="PS50823"/>
    </source>
</evidence>